<dbReference type="Proteomes" id="UP000550729">
    <property type="component" value="Unassembled WGS sequence"/>
</dbReference>
<dbReference type="AlphaFoldDB" id="A0A848L0K1"/>
<keyword evidence="2" id="KW-1185">Reference proteome</keyword>
<comment type="caution">
    <text evidence="1">The sequence shown here is derived from an EMBL/GenBank/DDBJ whole genome shotgun (WGS) entry which is preliminary data.</text>
</comment>
<reference evidence="1 2" key="1">
    <citation type="submission" date="2020-04" db="EMBL/GenBank/DDBJ databases">
        <title>Gordonia sp. nov. TBRC 11910.</title>
        <authorList>
            <person name="Suriyachadkun C."/>
        </authorList>
    </citation>
    <scope>NUCLEOTIDE SEQUENCE [LARGE SCALE GENOMIC DNA]</scope>
    <source>
        <strain evidence="1 2">TBRC 11910</strain>
    </source>
</reference>
<accession>A0A848L0K1</accession>
<dbReference type="EMBL" id="JABBNB010000032">
    <property type="protein sequence ID" value="NMO04219.1"/>
    <property type="molecule type" value="Genomic_DNA"/>
</dbReference>
<organism evidence="1 2">
    <name type="scientific">Gordonia asplenii</name>
    <dbReference type="NCBI Taxonomy" id="2725283"/>
    <lineage>
        <taxon>Bacteria</taxon>
        <taxon>Bacillati</taxon>
        <taxon>Actinomycetota</taxon>
        <taxon>Actinomycetes</taxon>
        <taxon>Mycobacteriales</taxon>
        <taxon>Gordoniaceae</taxon>
        <taxon>Gordonia</taxon>
    </lineage>
</organism>
<evidence type="ECO:0000313" key="2">
    <source>
        <dbReference type="Proteomes" id="UP000550729"/>
    </source>
</evidence>
<dbReference type="RefSeq" id="WP_170196722.1">
    <property type="nucleotide sequence ID" value="NZ_JABBNB010000032.1"/>
</dbReference>
<evidence type="ECO:0000313" key="1">
    <source>
        <dbReference type="EMBL" id="NMO04219.1"/>
    </source>
</evidence>
<protein>
    <submittedName>
        <fullName evidence="1">Uncharacterized protein</fullName>
    </submittedName>
</protein>
<gene>
    <name evidence="1" type="ORF">HH308_23660</name>
</gene>
<name>A0A848L0K1_9ACTN</name>
<sequence>MSVGDAAEFAQREVDRVRDDPHGRLRSLRRLYETADPASPRLPYRRAATSFMKWQLRRGLLAPTSSTIPGSPWWRAVNERLLHDGWEAAALARGIPGTPSSAAVELSMRFIAEPTASNWYRAHNASIVSAYQDNRALAGRESRSERFFINLVLMRVLYAHALVSAPRLALSWLAPLAPVLGDPRLGMTGMFLSISRVLPARYPLCDDVEIYVADEHGFGRLLDVGVIGPRLPELYAWSAAELEQSQLSGWLAGSIPTYVWPETDRAVWDPHPGTLAAGARRILAPRGRSTP</sequence>
<proteinExistence type="predicted"/>